<sequence>MEALHHFSEVTGLVANLDKSNIFIAGVENGVKQTILAKIGFSLGCLPIKYLGLPLTSKKWNKMDCQQMVDKITNKIKEAYSKHLSYAGRLQVIMDVLFSMYNFWGAVFILPQSVLTEIDGKCRIFYGELWKAKGK</sequence>
<comment type="caution">
    <text evidence="1">The sequence shown here is derived from an EMBL/GenBank/DDBJ whole genome shotgun (WGS) entry which is preliminary data.</text>
</comment>
<dbReference type="PANTHER" id="PTHR33116">
    <property type="entry name" value="REVERSE TRANSCRIPTASE ZINC-BINDING DOMAIN-CONTAINING PROTEIN-RELATED-RELATED"/>
    <property type="match status" value="1"/>
</dbReference>
<gene>
    <name evidence="1" type="ORF">KY290_036912</name>
</gene>
<name>A0ABQ7TU08_SOLTU</name>
<organism evidence="1 2">
    <name type="scientific">Solanum tuberosum</name>
    <name type="common">Potato</name>
    <dbReference type="NCBI Taxonomy" id="4113"/>
    <lineage>
        <taxon>Eukaryota</taxon>
        <taxon>Viridiplantae</taxon>
        <taxon>Streptophyta</taxon>
        <taxon>Embryophyta</taxon>
        <taxon>Tracheophyta</taxon>
        <taxon>Spermatophyta</taxon>
        <taxon>Magnoliopsida</taxon>
        <taxon>eudicotyledons</taxon>
        <taxon>Gunneridae</taxon>
        <taxon>Pentapetalae</taxon>
        <taxon>asterids</taxon>
        <taxon>lamiids</taxon>
        <taxon>Solanales</taxon>
        <taxon>Solanaceae</taxon>
        <taxon>Solanoideae</taxon>
        <taxon>Solaneae</taxon>
        <taxon>Solanum</taxon>
    </lineage>
</organism>
<evidence type="ECO:0000313" key="2">
    <source>
        <dbReference type="Proteomes" id="UP000826656"/>
    </source>
</evidence>
<protein>
    <submittedName>
        <fullName evidence="1">Uncharacterized protein</fullName>
    </submittedName>
</protein>
<dbReference type="EMBL" id="JAIVGD010000028">
    <property type="protein sequence ID" value="KAH0738207.1"/>
    <property type="molecule type" value="Genomic_DNA"/>
</dbReference>
<evidence type="ECO:0000313" key="1">
    <source>
        <dbReference type="EMBL" id="KAH0738207.1"/>
    </source>
</evidence>
<proteinExistence type="predicted"/>
<dbReference type="Proteomes" id="UP000826656">
    <property type="component" value="Unassembled WGS sequence"/>
</dbReference>
<dbReference type="PANTHER" id="PTHR33116:SF84">
    <property type="entry name" value="RNA-DIRECTED DNA POLYMERASE"/>
    <property type="match status" value="1"/>
</dbReference>
<keyword evidence="2" id="KW-1185">Reference proteome</keyword>
<reference evidence="1 2" key="1">
    <citation type="journal article" date="2021" name="bioRxiv">
        <title>Chromosome-scale and haplotype-resolved genome assembly of a tetraploid potato cultivar.</title>
        <authorList>
            <person name="Sun H."/>
            <person name="Jiao W.-B."/>
            <person name="Krause K."/>
            <person name="Campoy J.A."/>
            <person name="Goel M."/>
            <person name="Folz-Donahue K."/>
            <person name="Kukat C."/>
            <person name="Huettel B."/>
            <person name="Schneeberger K."/>
        </authorList>
    </citation>
    <scope>NUCLEOTIDE SEQUENCE [LARGE SCALE GENOMIC DNA]</scope>
    <source>
        <strain evidence="1">SolTubOtavaFocal</strain>
        <tissue evidence="1">Leaves</tissue>
    </source>
</reference>
<accession>A0ABQ7TU08</accession>